<sequence>MEIWTFIFLSWVVLNLSVSILIVRRADLDSFQKAAQIAIVWIIPVIAAIGLWLFHRSNDDSNPGGGPIGGGPNDSIAVHVGGD</sequence>
<evidence type="ECO:0000313" key="2">
    <source>
        <dbReference type="EMBL" id="GAA6146024.1"/>
    </source>
</evidence>
<organism evidence="2 3">
    <name type="scientific">Thalassolituus maritimus</name>
    <dbReference type="NCBI Taxonomy" id="484498"/>
    <lineage>
        <taxon>Bacteria</taxon>
        <taxon>Pseudomonadati</taxon>
        <taxon>Pseudomonadota</taxon>
        <taxon>Gammaproteobacteria</taxon>
        <taxon>Oceanospirillales</taxon>
        <taxon>Oceanospirillaceae</taxon>
        <taxon>Thalassolituus</taxon>
    </lineage>
</organism>
<dbReference type="Proteomes" id="UP001481413">
    <property type="component" value="Unassembled WGS sequence"/>
</dbReference>
<keyword evidence="1" id="KW-0812">Transmembrane</keyword>
<feature type="transmembrane region" description="Helical" evidence="1">
    <location>
        <begin position="6"/>
        <end position="23"/>
    </location>
</feature>
<keyword evidence="1" id="KW-1133">Transmembrane helix</keyword>
<evidence type="ECO:0000313" key="3">
    <source>
        <dbReference type="Proteomes" id="UP001481413"/>
    </source>
</evidence>
<proteinExistence type="predicted"/>
<feature type="transmembrane region" description="Helical" evidence="1">
    <location>
        <begin position="35"/>
        <end position="54"/>
    </location>
</feature>
<dbReference type="EMBL" id="BAABWH010000005">
    <property type="protein sequence ID" value="GAA6146024.1"/>
    <property type="molecule type" value="Genomic_DNA"/>
</dbReference>
<reference evidence="2 3" key="1">
    <citation type="submission" date="2024-04" db="EMBL/GenBank/DDBJ databases">
        <title>Draft genome sequence of Thalassolituus maritimus NBRC 116585.</title>
        <authorList>
            <person name="Miyakawa T."/>
            <person name="Kusuya Y."/>
            <person name="Miura T."/>
        </authorList>
    </citation>
    <scope>NUCLEOTIDE SEQUENCE [LARGE SCALE GENOMIC DNA]</scope>
    <source>
        <strain evidence="2 3">5NW40-0001</strain>
    </source>
</reference>
<keyword evidence="3" id="KW-1185">Reference proteome</keyword>
<evidence type="ECO:0008006" key="4">
    <source>
        <dbReference type="Google" id="ProtNLM"/>
    </source>
</evidence>
<name>A0ABQ0A0W5_9GAMM</name>
<protein>
    <recommendedName>
        <fullName evidence="4">Cardiolipin synthase N-terminal domain-containing protein</fullName>
    </recommendedName>
</protein>
<gene>
    <name evidence="2" type="ORF">NBRC116585_21420</name>
</gene>
<evidence type="ECO:0000256" key="1">
    <source>
        <dbReference type="SAM" id="Phobius"/>
    </source>
</evidence>
<comment type="caution">
    <text evidence="2">The sequence shown here is derived from an EMBL/GenBank/DDBJ whole genome shotgun (WGS) entry which is preliminary data.</text>
</comment>
<accession>A0ABQ0A0W5</accession>
<keyword evidence="1" id="KW-0472">Membrane</keyword>